<evidence type="ECO:0000313" key="5">
    <source>
        <dbReference type="Proteomes" id="UP000818603"/>
    </source>
</evidence>
<evidence type="ECO:0000313" key="2">
    <source>
        <dbReference type="EMBL" id="GGH94993.1"/>
    </source>
</evidence>
<dbReference type="InterPro" id="IPR005619">
    <property type="entry name" value="Uncharacterised_YajG"/>
</dbReference>
<gene>
    <name evidence="3" type="ORF">FF098_005190</name>
    <name evidence="2" type="ORF">GCM10011355_10480</name>
</gene>
<dbReference type="EMBL" id="BMGZ01000001">
    <property type="protein sequence ID" value="GGH94993.1"/>
    <property type="molecule type" value="Genomic_DNA"/>
</dbReference>
<dbReference type="PROSITE" id="PS51257">
    <property type="entry name" value="PROKAR_LIPOPROTEIN"/>
    <property type="match status" value="1"/>
</dbReference>
<dbReference type="Proteomes" id="UP000818603">
    <property type="component" value="Unassembled WGS sequence"/>
</dbReference>
<accession>A0A8J3A123</accession>
<proteinExistence type="predicted"/>
<comment type="caution">
    <text evidence="2">The sequence shown here is derived from an EMBL/GenBank/DDBJ whole genome shotgun (WGS) entry which is preliminary data.</text>
</comment>
<dbReference type="AlphaFoldDB" id="A0A8J3A123"/>
<feature type="signal peptide" evidence="1">
    <location>
        <begin position="1"/>
        <end position="19"/>
    </location>
</feature>
<sequence>MRLLLILAMALGMSACAFGDEELTLAYTSDVAKPGVISEAPSTDIMIADVTDARPDRKPVGKPETADPKRSYLIGYKRNGYGQNTGNIVNDKPVEDLVQTTLETMLAANGHSVVSDNAPFTLQTTVNDLWFDYKTGLVTVEFFGTVEADVSLVDNTTGEVVFSDSFTGYNSAKTGGGLSGTWTTIMNAALEDLARQISFSTDLKDALESADMPAMSQLQMSITTGS</sequence>
<protein>
    <recommendedName>
        <fullName evidence="6">Lipoprotein</fullName>
    </recommendedName>
</protein>
<dbReference type="RefSeq" id="WP_155138121.1">
    <property type="nucleotide sequence ID" value="NZ_BMGZ01000001.1"/>
</dbReference>
<keyword evidence="5" id="KW-1185">Reference proteome</keyword>
<reference evidence="3 5" key="2">
    <citation type="submission" date="2020-02" db="EMBL/GenBank/DDBJ databases">
        <title>Genome sequence of Parvularcula flava strain NH6-79.</title>
        <authorList>
            <person name="Abdul Karim M.H."/>
            <person name="Lam M.Q."/>
            <person name="Chen S.J."/>
            <person name="Yahya A."/>
            <person name="Shahir S."/>
            <person name="Shamsir M.S."/>
            <person name="Chong C.S."/>
        </authorList>
    </citation>
    <scope>NUCLEOTIDE SEQUENCE [LARGE SCALE GENOMIC DNA]</scope>
    <source>
        <strain evidence="3 5">NH6-79</strain>
    </source>
</reference>
<dbReference type="EMBL" id="VCJR02000001">
    <property type="protein sequence ID" value="NHK27292.1"/>
    <property type="molecule type" value="Genomic_DNA"/>
</dbReference>
<reference evidence="2" key="3">
    <citation type="submission" date="2020-09" db="EMBL/GenBank/DDBJ databases">
        <authorList>
            <person name="Sun Q."/>
            <person name="Zhou Y."/>
        </authorList>
    </citation>
    <scope>NUCLEOTIDE SEQUENCE</scope>
    <source>
        <strain evidence="2">CGMCC 1.14984</strain>
    </source>
</reference>
<evidence type="ECO:0000313" key="4">
    <source>
        <dbReference type="Proteomes" id="UP000621856"/>
    </source>
</evidence>
<dbReference type="Proteomes" id="UP000621856">
    <property type="component" value="Unassembled WGS sequence"/>
</dbReference>
<evidence type="ECO:0000256" key="1">
    <source>
        <dbReference type="SAM" id="SignalP"/>
    </source>
</evidence>
<feature type="chain" id="PRO_5035291413" description="Lipoprotein" evidence="1">
    <location>
        <begin position="20"/>
        <end position="226"/>
    </location>
</feature>
<name>A0A8J3A123_9PROT</name>
<dbReference type="Pfam" id="PF03923">
    <property type="entry name" value="Lipoprotein_16"/>
    <property type="match status" value="1"/>
</dbReference>
<evidence type="ECO:0000313" key="3">
    <source>
        <dbReference type="EMBL" id="NHK27292.1"/>
    </source>
</evidence>
<reference evidence="2" key="1">
    <citation type="journal article" date="2014" name="Int. J. Syst. Evol. Microbiol.">
        <title>Complete genome sequence of Corynebacterium casei LMG S-19264T (=DSM 44701T), isolated from a smear-ripened cheese.</title>
        <authorList>
            <consortium name="US DOE Joint Genome Institute (JGI-PGF)"/>
            <person name="Walter F."/>
            <person name="Albersmeier A."/>
            <person name="Kalinowski J."/>
            <person name="Ruckert C."/>
        </authorList>
    </citation>
    <scope>NUCLEOTIDE SEQUENCE</scope>
    <source>
        <strain evidence="2">CGMCC 1.14984</strain>
    </source>
</reference>
<keyword evidence="1" id="KW-0732">Signal</keyword>
<organism evidence="2 4">
    <name type="scientific">Aquisalinus luteolus</name>
    <dbReference type="NCBI Taxonomy" id="1566827"/>
    <lineage>
        <taxon>Bacteria</taxon>
        <taxon>Pseudomonadati</taxon>
        <taxon>Pseudomonadota</taxon>
        <taxon>Alphaproteobacteria</taxon>
        <taxon>Parvularculales</taxon>
        <taxon>Parvularculaceae</taxon>
        <taxon>Aquisalinus</taxon>
    </lineage>
</organism>
<evidence type="ECO:0008006" key="6">
    <source>
        <dbReference type="Google" id="ProtNLM"/>
    </source>
</evidence>